<gene>
    <name evidence="2" type="ORF">sscle_07g059020</name>
</gene>
<protein>
    <submittedName>
        <fullName evidence="2">Uncharacterized protein</fullName>
    </submittedName>
</protein>
<dbReference type="VEuPathDB" id="FungiDB:sscle_07g059020"/>
<evidence type="ECO:0000256" key="1">
    <source>
        <dbReference type="SAM" id="MobiDB-lite"/>
    </source>
</evidence>
<dbReference type="RefSeq" id="XP_001595023.1">
    <property type="nucleotide sequence ID" value="XM_001594973.1"/>
</dbReference>
<dbReference type="AlphaFoldDB" id="A0A1D9Q8K4"/>
<evidence type="ECO:0000313" key="2">
    <source>
        <dbReference type="EMBL" id="APA11132.1"/>
    </source>
</evidence>
<dbReference type="Proteomes" id="UP000177798">
    <property type="component" value="Chromosome 7"/>
</dbReference>
<dbReference type="KEGG" id="ssl:SS1G_03111"/>
<feature type="region of interest" description="Disordered" evidence="1">
    <location>
        <begin position="67"/>
        <end position="93"/>
    </location>
</feature>
<proteinExistence type="predicted"/>
<sequence length="93" mass="10619">MQRSVSCRELMSRIEAKTGSVKIWNQFPHGSINRLMAHQRPPGGLARGKIDDFRTVGEGMLLKAEPGNEIRMKEKNPFDSGRSFEYKREEQGL</sequence>
<reference evidence="3" key="1">
    <citation type="journal article" date="2017" name="Genome Biol. Evol.">
        <title>The complete genome sequence of the phytopathogenic fungus Sclerotinia sclerotiorum reveals insights into the genome architecture of broad host range pathogens.</title>
        <authorList>
            <person name="Derbyshire M."/>
            <person name="Denton-Giles M."/>
            <person name="Hegedus D."/>
            <person name="Seifbarghy S."/>
            <person name="Rollins J."/>
            <person name="van Kan J."/>
            <person name="Seidl M.F."/>
            <person name="Faino L."/>
            <person name="Mbengue M."/>
            <person name="Navaud O."/>
            <person name="Raffaele S."/>
            <person name="Hammond-Kosack K."/>
            <person name="Heard S."/>
            <person name="Oliver R."/>
        </authorList>
    </citation>
    <scope>NUCLEOTIDE SEQUENCE [LARGE SCALE GENOMIC DNA]</scope>
    <source>
        <strain evidence="3">ATCC 18683 / 1980 / Ss-1</strain>
    </source>
</reference>
<accession>A0A1D9Q8K4</accession>
<dbReference type="EMBL" id="CP017820">
    <property type="protein sequence ID" value="APA11132.1"/>
    <property type="molecule type" value="Genomic_DNA"/>
</dbReference>
<evidence type="ECO:0000313" key="3">
    <source>
        <dbReference type="Proteomes" id="UP000177798"/>
    </source>
</evidence>
<organism evidence="2 3">
    <name type="scientific">Sclerotinia sclerotiorum (strain ATCC 18683 / 1980 / Ss-1)</name>
    <name type="common">White mold</name>
    <name type="synonym">Whetzelinia sclerotiorum</name>
    <dbReference type="NCBI Taxonomy" id="665079"/>
    <lineage>
        <taxon>Eukaryota</taxon>
        <taxon>Fungi</taxon>
        <taxon>Dikarya</taxon>
        <taxon>Ascomycota</taxon>
        <taxon>Pezizomycotina</taxon>
        <taxon>Leotiomycetes</taxon>
        <taxon>Helotiales</taxon>
        <taxon>Sclerotiniaceae</taxon>
        <taxon>Sclerotinia</taxon>
    </lineage>
</organism>
<name>A0A1D9Q8K4_SCLS1</name>